<evidence type="ECO:0000256" key="6">
    <source>
        <dbReference type="SAM" id="Phobius"/>
    </source>
</evidence>
<keyword evidence="4 6" id="KW-1133">Transmembrane helix</keyword>
<dbReference type="PANTHER" id="PTHR30294">
    <property type="entry name" value="MEMBRANE COMPONENT OF ABC TRANSPORTER YHHJ-RELATED"/>
    <property type="match status" value="1"/>
</dbReference>
<feature type="transmembrane region" description="Helical" evidence="6">
    <location>
        <begin position="204"/>
        <end position="229"/>
    </location>
</feature>
<gene>
    <name evidence="8" type="ORF">LPTSP3_g23230</name>
</gene>
<dbReference type="EMBL" id="AP025028">
    <property type="protein sequence ID" value="BDA79393.1"/>
    <property type="molecule type" value="Genomic_DNA"/>
</dbReference>
<feature type="domain" description="ABC-2 type transporter transmembrane" evidence="7">
    <location>
        <begin position="20"/>
        <end position="316"/>
    </location>
</feature>
<dbReference type="InterPro" id="IPR051449">
    <property type="entry name" value="ABC-2_transporter_component"/>
</dbReference>
<evidence type="ECO:0000256" key="3">
    <source>
        <dbReference type="ARBA" id="ARBA00022692"/>
    </source>
</evidence>
<organism evidence="8 9">
    <name type="scientific">Leptospira kobayashii</name>
    <dbReference type="NCBI Taxonomy" id="1917830"/>
    <lineage>
        <taxon>Bacteria</taxon>
        <taxon>Pseudomonadati</taxon>
        <taxon>Spirochaetota</taxon>
        <taxon>Spirochaetia</taxon>
        <taxon>Leptospirales</taxon>
        <taxon>Leptospiraceae</taxon>
        <taxon>Leptospira</taxon>
    </lineage>
</organism>
<name>A0ABM7UKN3_9LEPT</name>
<evidence type="ECO:0000256" key="1">
    <source>
        <dbReference type="ARBA" id="ARBA00004651"/>
    </source>
</evidence>
<protein>
    <recommendedName>
        <fullName evidence="7">ABC-2 type transporter transmembrane domain-containing protein</fullName>
    </recommendedName>
</protein>
<feature type="transmembrane region" description="Helical" evidence="6">
    <location>
        <begin position="167"/>
        <end position="192"/>
    </location>
</feature>
<keyword evidence="9" id="KW-1185">Reference proteome</keyword>
<feature type="transmembrane region" description="Helical" evidence="6">
    <location>
        <begin position="128"/>
        <end position="147"/>
    </location>
</feature>
<evidence type="ECO:0000313" key="9">
    <source>
        <dbReference type="Proteomes" id="UP000245263"/>
    </source>
</evidence>
<feature type="transmembrane region" description="Helical" evidence="6">
    <location>
        <begin position="266"/>
        <end position="284"/>
    </location>
</feature>
<keyword evidence="5 6" id="KW-0472">Membrane</keyword>
<sequence>MYLEKSENKPTYKNQVILDSIVNRLKESQKKEIQIIPILSQKELDTKLKEGKILLGIGISIEEDSIKNKFPKIKIEILTSDNNTKEQYLSLELKSKLLDLFSTETELPFSIQIKNNGEMFIRSDFEQFIPGLLVFSIIMLIFSSSMMMTAEIESETYLRYKMSNTPVFSVLIGSSFLQLFNGIISILLSLSIAKLLGYQFHDKLILVFLICFLGSISCIGTGLLIASFMKTSQQAFLTSSFIMFLFLLFSGIIFPKPILLFRITEGFGFDVFYLLPTSLMKSALDRLLVWDKGLNSILFELSVLSALSLFYYLLGYFSYKNFLFDKSGRSSE</sequence>
<dbReference type="Proteomes" id="UP000245263">
    <property type="component" value="Chromosome 1"/>
</dbReference>
<comment type="subcellular location">
    <subcellularLocation>
        <location evidence="1">Cell membrane</location>
        <topology evidence="1">Multi-pass membrane protein</topology>
    </subcellularLocation>
</comment>
<reference evidence="8 9" key="1">
    <citation type="submission" date="2021-08" db="EMBL/GenBank/DDBJ databases">
        <title>Complete genome sequence of Leptospira kobayashii strain E30.</title>
        <authorList>
            <person name="Nakao R."/>
            <person name="Nakamura S."/>
            <person name="Masuzawa T."/>
            <person name="Koizumi N."/>
        </authorList>
    </citation>
    <scope>NUCLEOTIDE SEQUENCE [LARGE SCALE GENOMIC DNA]</scope>
    <source>
        <strain evidence="8 9">E30</strain>
    </source>
</reference>
<evidence type="ECO:0000256" key="4">
    <source>
        <dbReference type="ARBA" id="ARBA00022989"/>
    </source>
</evidence>
<dbReference type="InterPro" id="IPR013525">
    <property type="entry name" value="ABC2_TM"/>
</dbReference>
<evidence type="ECO:0000256" key="2">
    <source>
        <dbReference type="ARBA" id="ARBA00022475"/>
    </source>
</evidence>
<evidence type="ECO:0000256" key="5">
    <source>
        <dbReference type="ARBA" id="ARBA00023136"/>
    </source>
</evidence>
<keyword evidence="2" id="KW-1003">Cell membrane</keyword>
<proteinExistence type="predicted"/>
<accession>A0ABM7UKN3</accession>
<evidence type="ECO:0000259" key="7">
    <source>
        <dbReference type="Pfam" id="PF12698"/>
    </source>
</evidence>
<feature type="transmembrane region" description="Helical" evidence="6">
    <location>
        <begin position="235"/>
        <end position="254"/>
    </location>
</feature>
<evidence type="ECO:0000313" key="8">
    <source>
        <dbReference type="EMBL" id="BDA79393.1"/>
    </source>
</evidence>
<dbReference type="PANTHER" id="PTHR30294:SF38">
    <property type="entry name" value="TRANSPORT PERMEASE PROTEIN"/>
    <property type="match status" value="1"/>
</dbReference>
<feature type="transmembrane region" description="Helical" evidence="6">
    <location>
        <begin position="296"/>
        <end position="319"/>
    </location>
</feature>
<dbReference type="Pfam" id="PF12698">
    <property type="entry name" value="ABC2_membrane_3"/>
    <property type="match status" value="1"/>
</dbReference>
<keyword evidence="3 6" id="KW-0812">Transmembrane</keyword>